<accession>A0A4Y8ZQA8</accession>
<dbReference type="AlphaFoldDB" id="A0A4Y8ZQA8"/>
<keyword evidence="4" id="KW-1185">Reference proteome</keyword>
<feature type="domain" description="PKD" evidence="2">
    <location>
        <begin position="304"/>
        <end position="355"/>
    </location>
</feature>
<dbReference type="InterPro" id="IPR035986">
    <property type="entry name" value="PKD_dom_sf"/>
</dbReference>
<dbReference type="EMBL" id="SPDV01000028">
    <property type="protein sequence ID" value="TFI57657.1"/>
    <property type="molecule type" value="Genomic_DNA"/>
</dbReference>
<keyword evidence="1" id="KW-0732">Signal</keyword>
<dbReference type="RefSeq" id="WP_135087889.1">
    <property type="nucleotide sequence ID" value="NZ_SPDV01000028.1"/>
</dbReference>
<dbReference type="InterPro" id="IPR022409">
    <property type="entry name" value="PKD/Chitinase_dom"/>
</dbReference>
<evidence type="ECO:0000313" key="3">
    <source>
        <dbReference type="EMBL" id="TFI57657.1"/>
    </source>
</evidence>
<dbReference type="Proteomes" id="UP000298213">
    <property type="component" value="Unassembled WGS sequence"/>
</dbReference>
<dbReference type="Pfam" id="PF18911">
    <property type="entry name" value="PKD_4"/>
    <property type="match status" value="1"/>
</dbReference>
<sequence length="371" mass="41301">MRTAWLGFAAALILATVATAQPRQESYRIFQFPADAIPRIDGDPADWGAVGDGYVVDTTQLAADDGSSRRPDPASLTVRVRVGWVKGLNRLFFLYEAEDDHWDFAGLDLGGDIFELVVDGDRSGGPLIARFHPELASRPGATPGPLAMSDEDAWFGFQNIHAQNYHIFTPPGERDWAMAWGPQADWIKRLPFANAAYRYDFRPGGRGRLTLEFWITPFDLASPDGPGRSIETKLEEDKVIAMSWAVIDRDGPAARSGFWNLSDAHTMYGQASQLRAFRLMPRDPPPRLAADWRFTMIDRDRRIVAFRDESRGSVTGWHWDFGDGGTSTEQHPVHRYARPGKYVVVLRASGPGGSARLAKVWDVSFVADPPK</sequence>
<feature type="chain" id="PRO_5021353296" evidence="1">
    <location>
        <begin position="21"/>
        <end position="371"/>
    </location>
</feature>
<dbReference type="Gene3D" id="2.60.40.1190">
    <property type="match status" value="1"/>
</dbReference>
<name>A0A4Y8ZQA8_9SPHN</name>
<comment type="caution">
    <text evidence="3">The sequence shown here is derived from an EMBL/GenBank/DDBJ whole genome shotgun (WGS) entry which is preliminary data.</text>
</comment>
<proteinExistence type="predicted"/>
<dbReference type="OrthoDB" id="9773411at2"/>
<dbReference type="PROSITE" id="PS50093">
    <property type="entry name" value="PKD"/>
    <property type="match status" value="1"/>
</dbReference>
<protein>
    <submittedName>
        <fullName evidence="3">PKD domain-containing protein</fullName>
    </submittedName>
</protein>
<evidence type="ECO:0000256" key="1">
    <source>
        <dbReference type="SAM" id="SignalP"/>
    </source>
</evidence>
<feature type="signal peptide" evidence="1">
    <location>
        <begin position="1"/>
        <end position="20"/>
    </location>
</feature>
<gene>
    <name evidence="3" type="ORF">E2493_14135</name>
</gene>
<dbReference type="SMART" id="SM00089">
    <property type="entry name" value="PKD"/>
    <property type="match status" value="1"/>
</dbReference>
<dbReference type="CDD" id="cd00146">
    <property type="entry name" value="PKD"/>
    <property type="match status" value="1"/>
</dbReference>
<evidence type="ECO:0000313" key="4">
    <source>
        <dbReference type="Proteomes" id="UP000298213"/>
    </source>
</evidence>
<dbReference type="SUPFAM" id="SSF49299">
    <property type="entry name" value="PKD domain"/>
    <property type="match status" value="1"/>
</dbReference>
<reference evidence="3 4" key="1">
    <citation type="submission" date="2019-03" db="EMBL/GenBank/DDBJ databases">
        <title>Genome sequence of Sphingomonas sp. 17J27-24.</title>
        <authorList>
            <person name="Kim M."/>
            <person name="Maeng S."/>
            <person name="Sathiyaraj S."/>
        </authorList>
    </citation>
    <scope>NUCLEOTIDE SEQUENCE [LARGE SCALE GENOMIC DNA]</scope>
    <source>
        <strain evidence="3 4">17J27-24</strain>
    </source>
</reference>
<dbReference type="Gene3D" id="2.60.40.10">
    <property type="entry name" value="Immunoglobulins"/>
    <property type="match status" value="1"/>
</dbReference>
<dbReference type="InterPro" id="IPR013783">
    <property type="entry name" value="Ig-like_fold"/>
</dbReference>
<organism evidence="3 4">
    <name type="scientific">Sphingomonas parva</name>
    <dbReference type="NCBI Taxonomy" id="2555898"/>
    <lineage>
        <taxon>Bacteria</taxon>
        <taxon>Pseudomonadati</taxon>
        <taxon>Pseudomonadota</taxon>
        <taxon>Alphaproteobacteria</taxon>
        <taxon>Sphingomonadales</taxon>
        <taxon>Sphingomonadaceae</taxon>
        <taxon>Sphingomonas</taxon>
    </lineage>
</organism>
<evidence type="ECO:0000259" key="2">
    <source>
        <dbReference type="PROSITE" id="PS50093"/>
    </source>
</evidence>
<dbReference type="InterPro" id="IPR000601">
    <property type="entry name" value="PKD_dom"/>
</dbReference>